<feature type="transmembrane region" description="Helical" evidence="1">
    <location>
        <begin position="16"/>
        <end position="37"/>
    </location>
</feature>
<feature type="transmembrane region" description="Helical" evidence="1">
    <location>
        <begin position="57"/>
        <end position="77"/>
    </location>
</feature>
<accession>A0A0A0M8P3</accession>
<dbReference type="Proteomes" id="UP000030003">
    <property type="component" value="Unassembled WGS sequence"/>
</dbReference>
<evidence type="ECO:0000313" key="3">
    <source>
        <dbReference type="Proteomes" id="UP000030003"/>
    </source>
</evidence>
<organism evidence="2 3">
    <name type="scientific">Lysobacter defluvii IMMIB APB-9 = DSM 18482</name>
    <dbReference type="NCBI Taxonomy" id="1385515"/>
    <lineage>
        <taxon>Bacteria</taxon>
        <taxon>Pseudomonadati</taxon>
        <taxon>Pseudomonadota</taxon>
        <taxon>Gammaproteobacteria</taxon>
        <taxon>Lysobacterales</taxon>
        <taxon>Lysobacteraceae</taxon>
        <taxon>Novilysobacter</taxon>
    </lineage>
</organism>
<dbReference type="SUPFAM" id="SSF81452">
    <property type="entry name" value="Cytochrome c oxidase subunit III-like"/>
    <property type="match status" value="1"/>
</dbReference>
<sequence>GGRALKRSDAGQPRGLRLWLVLATAAGLGFVALQAWVLGDVAGDPRGHAYSSVVWTLAGFHWVHVAVAALVSAFVWARSAAGLVDAEKRLEPRIAAALWRYVAAQGLVAWAVIHVFPRLSA</sequence>
<evidence type="ECO:0008006" key="4">
    <source>
        <dbReference type="Google" id="ProtNLM"/>
    </source>
</evidence>
<comment type="caution">
    <text evidence="2">The sequence shown here is derived from an EMBL/GenBank/DDBJ whole genome shotgun (WGS) entry which is preliminary data.</text>
</comment>
<dbReference type="GO" id="GO:0016020">
    <property type="term" value="C:membrane"/>
    <property type="evidence" value="ECO:0007669"/>
    <property type="project" value="InterPro"/>
</dbReference>
<name>A0A0A0M8P3_9GAMM</name>
<dbReference type="eggNOG" id="COG1845">
    <property type="taxonomic scope" value="Bacteria"/>
</dbReference>
<keyword evidence="3" id="KW-1185">Reference proteome</keyword>
<dbReference type="EMBL" id="AVBH01000350">
    <property type="protein sequence ID" value="KGO97521.1"/>
    <property type="molecule type" value="Genomic_DNA"/>
</dbReference>
<dbReference type="InterPro" id="IPR035973">
    <property type="entry name" value="Cyt_c_oxidase_su3-like_sf"/>
</dbReference>
<gene>
    <name evidence="2" type="ORF">N791_08630</name>
</gene>
<dbReference type="GO" id="GO:0022904">
    <property type="term" value="P:respiratory electron transport chain"/>
    <property type="evidence" value="ECO:0007669"/>
    <property type="project" value="InterPro"/>
</dbReference>
<feature type="non-terminal residue" evidence="2">
    <location>
        <position position="1"/>
    </location>
</feature>
<keyword evidence="1" id="KW-1133">Transmembrane helix</keyword>
<reference evidence="2 3" key="1">
    <citation type="submission" date="2013-08" db="EMBL/GenBank/DDBJ databases">
        <title>Genomic analysis of Lysobacter defluvii.</title>
        <authorList>
            <person name="Wang Q."/>
            <person name="Wang G."/>
        </authorList>
    </citation>
    <scope>NUCLEOTIDE SEQUENCE [LARGE SCALE GENOMIC DNA]</scope>
    <source>
        <strain evidence="2 3">IMMIB APB-9</strain>
    </source>
</reference>
<keyword evidence="1" id="KW-0812">Transmembrane</keyword>
<feature type="transmembrane region" description="Helical" evidence="1">
    <location>
        <begin position="98"/>
        <end position="116"/>
    </location>
</feature>
<dbReference type="InterPro" id="IPR013833">
    <property type="entry name" value="Cyt_c_oxidase_su3_a-hlx"/>
</dbReference>
<dbReference type="Gene3D" id="1.20.120.80">
    <property type="entry name" value="Cytochrome c oxidase, subunit III, four-helix bundle"/>
    <property type="match status" value="1"/>
</dbReference>
<dbReference type="AlphaFoldDB" id="A0A0A0M8P3"/>
<evidence type="ECO:0000313" key="2">
    <source>
        <dbReference type="EMBL" id="KGO97521.1"/>
    </source>
</evidence>
<protein>
    <recommendedName>
        <fullName evidence="4">Heme-copper oxidase subunit III family profile domain-containing protein</fullName>
    </recommendedName>
</protein>
<evidence type="ECO:0000256" key="1">
    <source>
        <dbReference type="SAM" id="Phobius"/>
    </source>
</evidence>
<dbReference type="GO" id="GO:0004129">
    <property type="term" value="F:cytochrome-c oxidase activity"/>
    <property type="evidence" value="ECO:0007669"/>
    <property type="project" value="InterPro"/>
</dbReference>
<proteinExistence type="predicted"/>
<keyword evidence="1" id="KW-0472">Membrane</keyword>